<dbReference type="OrthoDB" id="255433at2"/>
<gene>
    <name evidence="3" type="primary">iolG_8</name>
    <name evidence="3" type="ORF">V22_38240</name>
</gene>
<feature type="domain" description="Gfo/Idh/MocA-like oxidoreductase N-terminal" evidence="1">
    <location>
        <begin position="47"/>
        <end position="162"/>
    </location>
</feature>
<accession>A0A517TDV5</accession>
<evidence type="ECO:0000313" key="3">
    <source>
        <dbReference type="EMBL" id="QDT66554.1"/>
    </source>
</evidence>
<dbReference type="Proteomes" id="UP000319976">
    <property type="component" value="Chromosome"/>
</dbReference>
<dbReference type="AlphaFoldDB" id="A0A517TDV5"/>
<dbReference type="GO" id="GO:0050112">
    <property type="term" value="F:inositol 2-dehydrogenase (NAD+) activity"/>
    <property type="evidence" value="ECO:0007669"/>
    <property type="project" value="UniProtKB-EC"/>
</dbReference>
<dbReference type="PROSITE" id="PS51318">
    <property type="entry name" value="TAT"/>
    <property type="match status" value="1"/>
</dbReference>
<dbReference type="PANTHER" id="PTHR43818">
    <property type="entry name" value="BCDNA.GH03377"/>
    <property type="match status" value="1"/>
</dbReference>
<dbReference type="Pfam" id="PF19051">
    <property type="entry name" value="GFO_IDH_MocA_C2"/>
    <property type="match status" value="1"/>
</dbReference>
<reference evidence="3 4" key="1">
    <citation type="submission" date="2019-02" db="EMBL/GenBank/DDBJ databases">
        <title>Deep-cultivation of Planctomycetes and their phenomic and genomic characterization uncovers novel biology.</title>
        <authorList>
            <person name="Wiegand S."/>
            <person name="Jogler M."/>
            <person name="Boedeker C."/>
            <person name="Pinto D."/>
            <person name="Vollmers J."/>
            <person name="Rivas-Marin E."/>
            <person name="Kohn T."/>
            <person name="Peeters S.H."/>
            <person name="Heuer A."/>
            <person name="Rast P."/>
            <person name="Oberbeckmann S."/>
            <person name="Bunk B."/>
            <person name="Jeske O."/>
            <person name="Meyerdierks A."/>
            <person name="Storesund J.E."/>
            <person name="Kallscheuer N."/>
            <person name="Luecker S."/>
            <person name="Lage O.M."/>
            <person name="Pohl T."/>
            <person name="Merkel B.J."/>
            <person name="Hornburger P."/>
            <person name="Mueller R.-W."/>
            <person name="Bruemmer F."/>
            <person name="Labrenz M."/>
            <person name="Spormann A.M."/>
            <person name="Op den Camp H."/>
            <person name="Overmann J."/>
            <person name="Amann R."/>
            <person name="Jetten M.S.M."/>
            <person name="Mascher T."/>
            <person name="Medema M.H."/>
            <person name="Devos D.P."/>
            <person name="Kaster A.-K."/>
            <person name="Ovreas L."/>
            <person name="Rohde M."/>
            <person name="Galperin M.Y."/>
            <person name="Jogler C."/>
        </authorList>
    </citation>
    <scope>NUCLEOTIDE SEQUENCE [LARGE SCALE GENOMIC DNA]</scope>
    <source>
        <strain evidence="3 4">V22</strain>
    </source>
</reference>
<dbReference type="EC" id="1.1.1.18" evidence="3"/>
<feature type="domain" description="Gfo/Idh/MocA-like oxidoreductase bacterial type C-terminal" evidence="2">
    <location>
        <begin position="209"/>
        <end position="259"/>
    </location>
</feature>
<evidence type="ECO:0000259" key="1">
    <source>
        <dbReference type="Pfam" id="PF01408"/>
    </source>
</evidence>
<dbReference type="InterPro" id="IPR036291">
    <property type="entry name" value="NAD(P)-bd_dom_sf"/>
</dbReference>
<dbReference type="SUPFAM" id="SSF55347">
    <property type="entry name" value="Glyceraldehyde-3-phosphate dehydrogenase-like, C-terminal domain"/>
    <property type="match status" value="1"/>
</dbReference>
<dbReference type="Gene3D" id="3.40.50.720">
    <property type="entry name" value="NAD(P)-binding Rossmann-like Domain"/>
    <property type="match status" value="1"/>
</dbReference>
<dbReference type="Gene3D" id="3.30.360.10">
    <property type="entry name" value="Dihydrodipicolinate Reductase, domain 2"/>
    <property type="match status" value="1"/>
</dbReference>
<dbReference type="InterPro" id="IPR050463">
    <property type="entry name" value="Gfo/Idh/MocA_oxidrdct_glycsds"/>
</dbReference>
<dbReference type="InterPro" id="IPR043906">
    <property type="entry name" value="Gfo/Idh/MocA_OxRdtase_bact_C"/>
</dbReference>
<organism evidence="3 4">
    <name type="scientific">Calycomorphotria hydatis</name>
    <dbReference type="NCBI Taxonomy" id="2528027"/>
    <lineage>
        <taxon>Bacteria</taxon>
        <taxon>Pseudomonadati</taxon>
        <taxon>Planctomycetota</taxon>
        <taxon>Planctomycetia</taxon>
        <taxon>Planctomycetales</taxon>
        <taxon>Planctomycetaceae</taxon>
        <taxon>Calycomorphotria</taxon>
    </lineage>
</organism>
<dbReference type="InterPro" id="IPR006311">
    <property type="entry name" value="TAT_signal"/>
</dbReference>
<dbReference type="EMBL" id="CP036316">
    <property type="protein sequence ID" value="QDT66554.1"/>
    <property type="molecule type" value="Genomic_DNA"/>
</dbReference>
<sequence length="458" mass="50584">MRTRTNRRQFLQTSTAASTAWWVGHGLSANARGDEQTPPSAQEKLYFACIGVGGRGSSDTDAAGRHGEVLALCDVDERNLANKAKRFPNAKAYRDYRELLSDMNGTIDAITISTPDHTHAAIAAAAMREGKHVFCQTPLAWSIDETRTLMQLAGESGVCTQLGIQGTANPGWKQAVDIIQQGTIGDVEEVHLWTNRPTWPQAQTIPEETPPTPKYLDWDLFLGPAKDRPYHPAYVPFKWRGWYDFGTGALGDIGCHVANMAFTALKLENPSTVFPVRIDPAVVKESAPESFPASSQLVFEFPARMQGDVELPACKVHWYDGNIRPDQSVLSFLGEEKPAITGCLIVGSEGKLYAPGEYGQNWKLYPEEAFAKFEPPALADPPPVDHFTDFVNAIQKNDPSAPRSNFNISGKLCEMLLVGNLAVRTGERIEWDHEAARVQNFPAANELLKREYRSGWTL</sequence>
<keyword evidence="3" id="KW-0560">Oxidoreductase</keyword>
<dbReference type="InterPro" id="IPR000683">
    <property type="entry name" value="Gfo/Idh/MocA-like_OxRdtase_N"/>
</dbReference>
<evidence type="ECO:0000313" key="4">
    <source>
        <dbReference type="Proteomes" id="UP000319976"/>
    </source>
</evidence>
<dbReference type="RefSeq" id="WP_145265732.1">
    <property type="nucleotide sequence ID" value="NZ_CP036316.1"/>
</dbReference>
<proteinExistence type="predicted"/>
<keyword evidence="4" id="KW-1185">Reference proteome</keyword>
<dbReference type="Pfam" id="PF01408">
    <property type="entry name" value="GFO_IDH_MocA"/>
    <property type="match status" value="1"/>
</dbReference>
<evidence type="ECO:0000259" key="2">
    <source>
        <dbReference type="Pfam" id="PF19051"/>
    </source>
</evidence>
<dbReference type="SUPFAM" id="SSF51735">
    <property type="entry name" value="NAD(P)-binding Rossmann-fold domains"/>
    <property type="match status" value="1"/>
</dbReference>
<protein>
    <submittedName>
        <fullName evidence="3">Inositol 2-dehydrogenase</fullName>
        <ecNumber evidence="3">1.1.1.18</ecNumber>
    </submittedName>
</protein>
<dbReference type="KEGG" id="chya:V22_38240"/>
<name>A0A517TDV5_9PLAN</name>
<dbReference type="PANTHER" id="PTHR43818:SF10">
    <property type="entry name" value="NADH-DEPENDENT DEHYDROGENASE-RELATED"/>
    <property type="match status" value="1"/>
</dbReference>
<dbReference type="GO" id="GO:0000166">
    <property type="term" value="F:nucleotide binding"/>
    <property type="evidence" value="ECO:0007669"/>
    <property type="project" value="InterPro"/>
</dbReference>